<feature type="chain" id="PRO_5045278459" description="TPR repeat" evidence="1">
    <location>
        <begin position="27"/>
        <end position="400"/>
    </location>
</feature>
<organism evidence="2 3">
    <name type="scientific">Silvimonas amylolytica</name>
    <dbReference type="NCBI Taxonomy" id="449663"/>
    <lineage>
        <taxon>Bacteria</taxon>
        <taxon>Pseudomonadati</taxon>
        <taxon>Pseudomonadota</taxon>
        <taxon>Betaproteobacteria</taxon>
        <taxon>Neisseriales</taxon>
        <taxon>Chitinibacteraceae</taxon>
        <taxon>Silvimonas</taxon>
    </lineage>
</organism>
<dbReference type="SMART" id="SM00671">
    <property type="entry name" value="SEL1"/>
    <property type="match status" value="1"/>
</dbReference>
<evidence type="ECO:0000313" key="3">
    <source>
        <dbReference type="Proteomes" id="UP000621859"/>
    </source>
</evidence>
<comment type="caution">
    <text evidence="2">The sequence shown here is derived from an EMBL/GenBank/DDBJ whole genome shotgun (WGS) entry which is preliminary data.</text>
</comment>
<evidence type="ECO:0008006" key="4">
    <source>
        <dbReference type="Google" id="ProtNLM"/>
    </source>
</evidence>
<sequence>MPTAIARLGTALWGTFVFLSAATSMAAQPVPAAVSAFTGKFGNLYSLFEHRQFAELDRQISQIQKNYEAGKVTDQDLLDAYRAIYNPNVVPDYFYDDWVKQFPKSHAAHVMRGLHYKILAHKARGGQFSNQTPQANFDKMDQLYRMAYPDLQVSLGMTRKPVMAYYTLLDMANHVASRDQKRQLYENAIKAVPDSFILRRQYMHTLETRWGGSIGEMADFLNDCKDKGLSKDQMNVLEAMVYKDQGWIAFQAEQYAVALPQLTKSAALVSGKEQLMAPSAAAETFGEIGDSYLRTGKNADAVVWYTRALTVAGGCDCEDHYYANRGLAQERLGHVDDAMRDYITGADKGNDWAQSLLGVYYWKGTHVPVDKKKAAHYMKMAVDQGEEAAIKNWPLLQKEL</sequence>
<gene>
    <name evidence="2" type="ORF">GCM10010971_29640</name>
</gene>
<evidence type="ECO:0000313" key="2">
    <source>
        <dbReference type="EMBL" id="GGP27145.1"/>
    </source>
</evidence>
<dbReference type="InterPro" id="IPR011990">
    <property type="entry name" value="TPR-like_helical_dom_sf"/>
</dbReference>
<dbReference type="EMBL" id="BMLY01000005">
    <property type="protein sequence ID" value="GGP27145.1"/>
    <property type="molecule type" value="Genomic_DNA"/>
</dbReference>
<evidence type="ECO:0000256" key="1">
    <source>
        <dbReference type="SAM" id="SignalP"/>
    </source>
</evidence>
<accession>A0ABQ2PP35</accession>
<dbReference type="Gene3D" id="1.25.40.10">
    <property type="entry name" value="Tetratricopeptide repeat domain"/>
    <property type="match status" value="1"/>
</dbReference>
<feature type="signal peptide" evidence="1">
    <location>
        <begin position="1"/>
        <end position="26"/>
    </location>
</feature>
<dbReference type="SUPFAM" id="SSF81901">
    <property type="entry name" value="HCP-like"/>
    <property type="match status" value="1"/>
</dbReference>
<protein>
    <recommendedName>
        <fullName evidence="4">TPR repeat</fullName>
    </recommendedName>
</protein>
<proteinExistence type="predicted"/>
<keyword evidence="1" id="KW-0732">Signal</keyword>
<name>A0ABQ2PP35_9NEIS</name>
<dbReference type="Proteomes" id="UP000621859">
    <property type="component" value="Unassembled WGS sequence"/>
</dbReference>
<dbReference type="RefSeq" id="WP_188695467.1">
    <property type="nucleotide sequence ID" value="NZ_BMLY01000005.1"/>
</dbReference>
<keyword evidence="3" id="KW-1185">Reference proteome</keyword>
<reference evidence="3" key="1">
    <citation type="journal article" date="2019" name="Int. J. Syst. Evol. Microbiol.">
        <title>The Global Catalogue of Microorganisms (GCM) 10K type strain sequencing project: providing services to taxonomists for standard genome sequencing and annotation.</title>
        <authorList>
            <consortium name="The Broad Institute Genomics Platform"/>
            <consortium name="The Broad Institute Genome Sequencing Center for Infectious Disease"/>
            <person name="Wu L."/>
            <person name="Ma J."/>
        </authorList>
    </citation>
    <scope>NUCLEOTIDE SEQUENCE [LARGE SCALE GENOMIC DNA]</scope>
    <source>
        <strain evidence="3">CGMCC 1.8860</strain>
    </source>
</reference>
<dbReference type="InterPro" id="IPR006597">
    <property type="entry name" value="Sel1-like"/>
</dbReference>